<proteinExistence type="predicted"/>
<dbReference type="AlphaFoldDB" id="A0A7W6JCX1"/>
<keyword evidence="4" id="KW-1185">Reference proteome</keyword>
<keyword evidence="1 2" id="KW-0732">Signal</keyword>
<dbReference type="Gene3D" id="2.50.20.10">
    <property type="entry name" value="Lipoprotein localisation LolA/LolB/LppX"/>
    <property type="match status" value="1"/>
</dbReference>
<organism evidence="3 4">
    <name type="scientific">Brevundimonas lenta</name>
    <dbReference type="NCBI Taxonomy" id="424796"/>
    <lineage>
        <taxon>Bacteria</taxon>
        <taxon>Pseudomonadati</taxon>
        <taxon>Pseudomonadota</taxon>
        <taxon>Alphaproteobacteria</taxon>
        <taxon>Caulobacterales</taxon>
        <taxon>Caulobacteraceae</taxon>
        <taxon>Brevundimonas</taxon>
    </lineage>
</organism>
<evidence type="ECO:0000256" key="2">
    <source>
        <dbReference type="SAM" id="SignalP"/>
    </source>
</evidence>
<reference evidence="3 4" key="1">
    <citation type="submission" date="2020-08" db="EMBL/GenBank/DDBJ databases">
        <title>Genomic Encyclopedia of Type Strains, Phase IV (KMG-IV): sequencing the most valuable type-strain genomes for metagenomic binning, comparative biology and taxonomic classification.</title>
        <authorList>
            <person name="Goeker M."/>
        </authorList>
    </citation>
    <scope>NUCLEOTIDE SEQUENCE [LARGE SCALE GENOMIC DNA]</scope>
    <source>
        <strain evidence="3 4">DSM 23960</strain>
    </source>
</reference>
<dbReference type="SUPFAM" id="SSF89392">
    <property type="entry name" value="Prokaryotic lipoproteins and lipoprotein localization factors"/>
    <property type="match status" value="1"/>
</dbReference>
<dbReference type="InterPro" id="IPR019207">
    <property type="entry name" value="DUF2092"/>
</dbReference>
<dbReference type="Proteomes" id="UP000529946">
    <property type="component" value="Unassembled WGS sequence"/>
</dbReference>
<dbReference type="Pfam" id="PF09865">
    <property type="entry name" value="DUF2092"/>
    <property type="match status" value="1"/>
</dbReference>
<evidence type="ECO:0000256" key="1">
    <source>
        <dbReference type="ARBA" id="ARBA00022729"/>
    </source>
</evidence>
<evidence type="ECO:0000313" key="4">
    <source>
        <dbReference type="Proteomes" id="UP000529946"/>
    </source>
</evidence>
<dbReference type="EMBL" id="JACIDM010000002">
    <property type="protein sequence ID" value="MBB4082836.1"/>
    <property type="molecule type" value="Genomic_DNA"/>
</dbReference>
<sequence length="255" mass="28110">MMHASLPALALAAVLTAAAPCALAQTTDAAATAAPAATVDPEAVAALHRMGAYLGTLQNFEITAETSRELMLGADQKFDLDGVTTYRVRRPDRLFVENNTSRKQRQFIYDGQHFTVYAPTRSYYATVDAPPTIGELLDVAAEQYGVELPLEDLFHWGDPANLPQDFESAVHLGTAMVDGVQTDQYLFRQPELDWQIWIQQGSEPLPRKISIVDRTDPTLPKYTATLGWNTNAAFDARTFAFAPDADDQAIQFRSE</sequence>
<protein>
    <recommendedName>
        <fullName evidence="5">DUF2092 domain-containing protein</fullName>
    </recommendedName>
</protein>
<name>A0A7W6JCX1_9CAUL</name>
<gene>
    <name evidence="3" type="ORF">GGR12_001702</name>
</gene>
<accession>A0A7W6JCX1</accession>
<feature type="chain" id="PRO_5031484426" description="DUF2092 domain-containing protein" evidence="2">
    <location>
        <begin position="25"/>
        <end position="255"/>
    </location>
</feature>
<dbReference type="RefSeq" id="WP_183203994.1">
    <property type="nucleotide sequence ID" value="NZ_BAAAER010000001.1"/>
</dbReference>
<evidence type="ECO:0000313" key="3">
    <source>
        <dbReference type="EMBL" id="MBB4082836.1"/>
    </source>
</evidence>
<feature type="signal peptide" evidence="2">
    <location>
        <begin position="1"/>
        <end position="24"/>
    </location>
</feature>
<dbReference type="InterPro" id="IPR029046">
    <property type="entry name" value="LolA/LolB/LppX"/>
</dbReference>
<evidence type="ECO:0008006" key="5">
    <source>
        <dbReference type="Google" id="ProtNLM"/>
    </source>
</evidence>
<comment type="caution">
    <text evidence="3">The sequence shown here is derived from an EMBL/GenBank/DDBJ whole genome shotgun (WGS) entry which is preliminary data.</text>
</comment>